<keyword evidence="1" id="KW-0129">CBS domain</keyword>
<evidence type="ECO:0000256" key="1">
    <source>
        <dbReference type="PROSITE-ProRule" id="PRU00703"/>
    </source>
</evidence>
<dbReference type="PANTHER" id="PTHR33741">
    <property type="entry name" value="TRANSMEMBRANE PROTEIN DDB_G0269096-RELATED"/>
    <property type="match status" value="1"/>
</dbReference>
<dbReference type="InterPro" id="IPR007065">
    <property type="entry name" value="HPP"/>
</dbReference>
<protein>
    <submittedName>
        <fullName evidence="4">CBS domain-containing membrane protein</fullName>
    </submittedName>
</protein>
<gene>
    <name evidence="4" type="ORF">SAMN04488115_101137</name>
</gene>
<dbReference type="PROSITE" id="PS51371">
    <property type="entry name" value="CBS"/>
    <property type="match status" value="1"/>
</dbReference>
<keyword evidence="2" id="KW-0472">Membrane</keyword>
<evidence type="ECO:0000256" key="2">
    <source>
        <dbReference type="SAM" id="Phobius"/>
    </source>
</evidence>
<proteinExistence type="predicted"/>
<dbReference type="AlphaFoldDB" id="A0A1H5S486"/>
<dbReference type="Pfam" id="PF00571">
    <property type="entry name" value="CBS"/>
    <property type="match status" value="1"/>
</dbReference>
<evidence type="ECO:0000313" key="4">
    <source>
        <dbReference type="EMBL" id="SEF45419.1"/>
    </source>
</evidence>
<keyword evidence="5" id="KW-1185">Reference proteome</keyword>
<dbReference type="Proteomes" id="UP000236743">
    <property type="component" value="Unassembled WGS sequence"/>
</dbReference>
<evidence type="ECO:0000259" key="3">
    <source>
        <dbReference type="PROSITE" id="PS51371"/>
    </source>
</evidence>
<dbReference type="InterPro" id="IPR046342">
    <property type="entry name" value="CBS_dom_sf"/>
</dbReference>
<name>A0A1H5S486_9HYPH</name>
<dbReference type="SUPFAM" id="SSF54631">
    <property type="entry name" value="CBS-domain pair"/>
    <property type="match status" value="1"/>
</dbReference>
<feature type="transmembrane region" description="Helical" evidence="2">
    <location>
        <begin position="43"/>
        <end position="61"/>
    </location>
</feature>
<dbReference type="EMBL" id="FNUY01000001">
    <property type="protein sequence ID" value="SEF45419.1"/>
    <property type="molecule type" value="Genomic_DNA"/>
</dbReference>
<feature type="domain" description="CBS" evidence="3">
    <location>
        <begin position="189"/>
        <end position="245"/>
    </location>
</feature>
<dbReference type="Gene3D" id="3.10.580.10">
    <property type="entry name" value="CBS-domain"/>
    <property type="match status" value="1"/>
</dbReference>
<dbReference type="InterPro" id="IPR000644">
    <property type="entry name" value="CBS_dom"/>
</dbReference>
<dbReference type="SMART" id="SM00116">
    <property type="entry name" value="CBS"/>
    <property type="match status" value="2"/>
</dbReference>
<sequence>MGASALLLFAVPASPLAQPWPIIGGNILSATVGLAVARFVPDPTLAAGLAVALAICVMSLARCLHPPGGAAALTAALGGPAVAAYGYAFAFVPVGLNSVVLTLLGWGFHKLTRHAYPHVATALPGNAHGTSDLPSRKRVGFNDDDIDKALDDLGETFDIDRADLDHLLRRVELRALERSHGRLSCADIMSRDIVRIDRNAAPGRARTLLLEHEVRTLPVVDHENRVLGSVGLRELTRPGSRIADIMSAACMARPDQAALELIAPLTDGQNHAVVITDETDLLLGMITQTDLLAILAKPGTAG</sequence>
<dbReference type="InterPro" id="IPR058581">
    <property type="entry name" value="TM_HPP"/>
</dbReference>
<organism evidence="4 5">
    <name type="scientific">Bosea lathyri</name>
    <dbReference type="NCBI Taxonomy" id="1036778"/>
    <lineage>
        <taxon>Bacteria</taxon>
        <taxon>Pseudomonadati</taxon>
        <taxon>Pseudomonadota</taxon>
        <taxon>Alphaproteobacteria</taxon>
        <taxon>Hyphomicrobiales</taxon>
        <taxon>Boseaceae</taxon>
        <taxon>Bosea</taxon>
    </lineage>
</organism>
<accession>A0A1H5S486</accession>
<evidence type="ECO:0000313" key="5">
    <source>
        <dbReference type="Proteomes" id="UP000236743"/>
    </source>
</evidence>
<keyword evidence="2" id="KW-0812">Transmembrane</keyword>
<reference evidence="4 5" key="1">
    <citation type="submission" date="2016-10" db="EMBL/GenBank/DDBJ databases">
        <authorList>
            <person name="de Groot N.N."/>
        </authorList>
    </citation>
    <scope>NUCLEOTIDE SEQUENCE [LARGE SCALE GENOMIC DNA]</scope>
    <source>
        <strain evidence="4 5">DSM 26656</strain>
    </source>
</reference>
<feature type="transmembrane region" description="Helical" evidence="2">
    <location>
        <begin position="82"/>
        <end position="108"/>
    </location>
</feature>
<dbReference type="PANTHER" id="PTHR33741:SF5">
    <property type="entry name" value="TRANSMEMBRANE PROTEIN DDB_G0269096-RELATED"/>
    <property type="match status" value="1"/>
</dbReference>
<dbReference type="Pfam" id="PF04982">
    <property type="entry name" value="TM_HPP"/>
    <property type="match status" value="1"/>
</dbReference>
<keyword evidence="2" id="KW-1133">Transmembrane helix</keyword>